<reference evidence="2 3" key="1">
    <citation type="submission" date="2023-03" db="EMBL/GenBank/DDBJ databases">
        <title>Genome insight into feeding habits of ladybird beetles.</title>
        <authorList>
            <person name="Li H.-S."/>
            <person name="Huang Y.-H."/>
            <person name="Pang H."/>
        </authorList>
    </citation>
    <scope>NUCLEOTIDE SEQUENCE [LARGE SCALE GENOMIC DNA]</scope>
    <source>
        <strain evidence="2">SYSU_2023b</strain>
        <tissue evidence="2">Whole body</tissue>
    </source>
</reference>
<gene>
    <name evidence="2" type="ORF">WA026_011331</name>
</gene>
<protein>
    <submittedName>
        <fullName evidence="2">Uncharacterized protein</fullName>
    </submittedName>
</protein>
<feature type="compositionally biased region" description="Polar residues" evidence="1">
    <location>
        <begin position="1"/>
        <end position="18"/>
    </location>
</feature>
<comment type="caution">
    <text evidence="2">The sequence shown here is derived from an EMBL/GenBank/DDBJ whole genome shotgun (WGS) entry which is preliminary data.</text>
</comment>
<proteinExistence type="predicted"/>
<dbReference type="AlphaFoldDB" id="A0AAW1U0Y3"/>
<name>A0AAW1U0Y3_9CUCU</name>
<accession>A0AAW1U0Y3</accession>
<organism evidence="2 3">
    <name type="scientific">Henosepilachna vigintioctopunctata</name>
    <dbReference type="NCBI Taxonomy" id="420089"/>
    <lineage>
        <taxon>Eukaryota</taxon>
        <taxon>Metazoa</taxon>
        <taxon>Ecdysozoa</taxon>
        <taxon>Arthropoda</taxon>
        <taxon>Hexapoda</taxon>
        <taxon>Insecta</taxon>
        <taxon>Pterygota</taxon>
        <taxon>Neoptera</taxon>
        <taxon>Endopterygota</taxon>
        <taxon>Coleoptera</taxon>
        <taxon>Polyphaga</taxon>
        <taxon>Cucujiformia</taxon>
        <taxon>Coccinelloidea</taxon>
        <taxon>Coccinellidae</taxon>
        <taxon>Epilachninae</taxon>
        <taxon>Epilachnini</taxon>
        <taxon>Henosepilachna</taxon>
    </lineage>
</organism>
<dbReference type="EMBL" id="JARQZJ010000035">
    <property type="protein sequence ID" value="KAK9876203.1"/>
    <property type="molecule type" value="Genomic_DNA"/>
</dbReference>
<evidence type="ECO:0000256" key="1">
    <source>
        <dbReference type="SAM" id="MobiDB-lite"/>
    </source>
</evidence>
<sequence length="55" mass="6261">MTFNQTKIINGQNPSKNSKVVEKVENNEKSSKTYAEAVLLNRKIHQINDMNQGMP</sequence>
<evidence type="ECO:0000313" key="2">
    <source>
        <dbReference type="EMBL" id="KAK9876203.1"/>
    </source>
</evidence>
<feature type="region of interest" description="Disordered" evidence="1">
    <location>
        <begin position="1"/>
        <end position="30"/>
    </location>
</feature>
<feature type="compositionally biased region" description="Basic and acidic residues" evidence="1">
    <location>
        <begin position="19"/>
        <end position="30"/>
    </location>
</feature>
<keyword evidence="3" id="KW-1185">Reference proteome</keyword>
<feature type="non-terminal residue" evidence="2">
    <location>
        <position position="55"/>
    </location>
</feature>
<evidence type="ECO:0000313" key="3">
    <source>
        <dbReference type="Proteomes" id="UP001431783"/>
    </source>
</evidence>
<dbReference type="Proteomes" id="UP001431783">
    <property type="component" value="Unassembled WGS sequence"/>
</dbReference>